<keyword evidence="1" id="KW-1133">Transmembrane helix</keyword>
<evidence type="ECO:0000256" key="1">
    <source>
        <dbReference type="SAM" id="Phobius"/>
    </source>
</evidence>
<dbReference type="InterPro" id="IPR010699">
    <property type="entry name" value="DUF1275"/>
</dbReference>
<feature type="transmembrane region" description="Helical" evidence="1">
    <location>
        <begin position="21"/>
        <end position="44"/>
    </location>
</feature>
<keyword evidence="1" id="KW-0472">Membrane</keyword>
<gene>
    <name evidence="2" type="ORF">bsdtb5_13980</name>
</gene>
<sequence>MNPIETKVIKTEVKRSELVRYSMLTFCGGFAGIYSYIMCDRIFANAQTGNLLNLMLAVKAGSPLQVILHIVPLILYILGITCTILLPNYLKNRNSSLSWEKCCLLIEAACMGIVCLLPMNISPILYISPIFFASALQYNTFRTCNGINLSTLFFTNNIRQLVISFWKNKLDKNKEEQFKMKIYGMVLLSFLLGGFSCLVLVEHFKQFTILVSSMILLGNCLFDDNLVVKISKLNDKNKVNDRPFQY</sequence>
<dbReference type="EMBL" id="AP024169">
    <property type="protein sequence ID" value="BCN30103.1"/>
    <property type="molecule type" value="Genomic_DNA"/>
</dbReference>
<dbReference type="Pfam" id="PF06912">
    <property type="entry name" value="DUF1275"/>
    <property type="match status" value="1"/>
</dbReference>
<dbReference type="RefSeq" id="WP_271715350.1">
    <property type="nucleotide sequence ID" value="NZ_AP024169.1"/>
</dbReference>
<keyword evidence="3" id="KW-1185">Reference proteome</keyword>
<keyword evidence="1" id="KW-0812">Transmembrane</keyword>
<evidence type="ECO:0000313" key="2">
    <source>
        <dbReference type="EMBL" id="BCN30103.1"/>
    </source>
</evidence>
<dbReference type="Proteomes" id="UP000595897">
    <property type="component" value="Chromosome"/>
</dbReference>
<feature type="transmembrane region" description="Helical" evidence="1">
    <location>
        <begin position="64"/>
        <end position="90"/>
    </location>
</feature>
<proteinExistence type="predicted"/>
<protein>
    <submittedName>
        <fullName evidence="2">Membrane protein</fullName>
    </submittedName>
</protein>
<reference evidence="2 3" key="1">
    <citation type="submission" date="2020-11" db="EMBL/GenBank/DDBJ databases">
        <title>Draft genome sequencing of a Lachnospiraceae strain isolated from anoxic soil subjected to BSD treatment.</title>
        <authorList>
            <person name="Uek A."/>
            <person name="Tonouchi A."/>
        </authorList>
    </citation>
    <scope>NUCLEOTIDE SEQUENCE [LARGE SCALE GENOMIC DNA]</scope>
    <source>
        <strain evidence="2 3">TB5</strain>
    </source>
</reference>
<feature type="transmembrane region" description="Helical" evidence="1">
    <location>
        <begin position="102"/>
        <end position="127"/>
    </location>
</feature>
<dbReference type="AlphaFoldDB" id="A0A7R7EJU5"/>
<name>A0A7R7EJU5_9FIRM</name>
<accession>A0A7R7EJU5</accession>
<evidence type="ECO:0000313" key="3">
    <source>
        <dbReference type="Proteomes" id="UP000595897"/>
    </source>
</evidence>
<organism evidence="2 3">
    <name type="scientific">Anaeromicropila herbilytica</name>
    <dbReference type="NCBI Taxonomy" id="2785025"/>
    <lineage>
        <taxon>Bacteria</taxon>
        <taxon>Bacillati</taxon>
        <taxon>Bacillota</taxon>
        <taxon>Clostridia</taxon>
        <taxon>Lachnospirales</taxon>
        <taxon>Lachnospiraceae</taxon>
        <taxon>Anaeromicropila</taxon>
    </lineage>
</organism>
<dbReference type="PANTHER" id="PTHR37314:SF4">
    <property type="entry name" value="UPF0700 TRANSMEMBRANE PROTEIN YOAK"/>
    <property type="match status" value="1"/>
</dbReference>
<dbReference type="KEGG" id="ahb:bsdtb5_13980"/>
<dbReference type="PANTHER" id="PTHR37314">
    <property type="entry name" value="SLR0142 PROTEIN"/>
    <property type="match status" value="1"/>
</dbReference>
<feature type="transmembrane region" description="Helical" evidence="1">
    <location>
        <begin position="182"/>
        <end position="201"/>
    </location>
</feature>